<keyword evidence="2" id="KW-1133">Transmembrane helix</keyword>
<dbReference type="AlphaFoldDB" id="A0A9D1IDN2"/>
<dbReference type="Pfam" id="PF00892">
    <property type="entry name" value="EamA"/>
    <property type="match status" value="2"/>
</dbReference>
<keyword evidence="2" id="KW-0472">Membrane</keyword>
<dbReference type="InterPro" id="IPR037185">
    <property type="entry name" value="EmrE-like"/>
</dbReference>
<organism evidence="4 5">
    <name type="scientific">Candidatus Pullichristensenella excrementigallinarum</name>
    <dbReference type="NCBI Taxonomy" id="2840907"/>
    <lineage>
        <taxon>Bacteria</taxon>
        <taxon>Bacillati</taxon>
        <taxon>Bacillota</taxon>
        <taxon>Clostridia</taxon>
        <taxon>Candidatus Pullichristensenella</taxon>
    </lineage>
</organism>
<comment type="caution">
    <text evidence="4">The sequence shown here is derived from an EMBL/GenBank/DDBJ whole genome shotgun (WGS) entry which is preliminary data.</text>
</comment>
<accession>A0A9D1IDN2</accession>
<feature type="transmembrane region" description="Helical" evidence="2">
    <location>
        <begin position="247"/>
        <end position="269"/>
    </location>
</feature>
<dbReference type="Proteomes" id="UP000824072">
    <property type="component" value="Unassembled WGS sequence"/>
</dbReference>
<evidence type="ECO:0000256" key="2">
    <source>
        <dbReference type="SAM" id="Phobius"/>
    </source>
</evidence>
<evidence type="ECO:0000313" key="4">
    <source>
        <dbReference type="EMBL" id="HIU34881.1"/>
    </source>
</evidence>
<feature type="transmembrane region" description="Helical" evidence="2">
    <location>
        <begin position="33"/>
        <end position="52"/>
    </location>
</feature>
<dbReference type="GO" id="GO:0016020">
    <property type="term" value="C:membrane"/>
    <property type="evidence" value="ECO:0007669"/>
    <property type="project" value="InterPro"/>
</dbReference>
<proteinExistence type="inferred from homology"/>
<feature type="domain" description="EamA" evidence="3">
    <location>
        <begin position="158"/>
        <end position="292"/>
    </location>
</feature>
<protein>
    <submittedName>
        <fullName evidence="4">EamA family transporter</fullName>
    </submittedName>
</protein>
<dbReference type="EMBL" id="DVMU01000210">
    <property type="protein sequence ID" value="HIU34881.1"/>
    <property type="molecule type" value="Genomic_DNA"/>
</dbReference>
<name>A0A9D1IDN2_9FIRM</name>
<evidence type="ECO:0000313" key="5">
    <source>
        <dbReference type="Proteomes" id="UP000824072"/>
    </source>
</evidence>
<gene>
    <name evidence="4" type="ORF">IAB02_09985</name>
</gene>
<evidence type="ECO:0000256" key="1">
    <source>
        <dbReference type="ARBA" id="ARBA00007362"/>
    </source>
</evidence>
<dbReference type="InterPro" id="IPR000620">
    <property type="entry name" value="EamA_dom"/>
</dbReference>
<keyword evidence="2" id="KW-0812">Transmembrane</keyword>
<feature type="transmembrane region" description="Helical" evidence="2">
    <location>
        <begin position="190"/>
        <end position="209"/>
    </location>
</feature>
<evidence type="ECO:0000259" key="3">
    <source>
        <dbReference type="Pfam" id="PF00892"/>
    </source>
</evidence>
<reference evidence="4" key="2">
    <citation type="journal article" date="2021" name="PeerJ">
        <title>Extensive microbial diversity within the chicken gut microbiome revealed by metagenomics and culture.</title>
        <authorList>
            <person name="Gilroy R."/>
            <person name="Ravi A."/>
            <person name="Getino M."/>
            <person name="Pursley I."/>
            <person name="Horton D.L."/>
            <person name="Alikhan N.F."/>
            <person name="Baker D."/>
            <person name="Gharbi K."/>
            <person name="Hall N."/>
            <person name="Watson M."/>
            <person name="Adriaenssens E.M."/>
            <person name="Foster-Nyarko E."/>
            <person name="Jarju S."/>
            <person name="Secka A."/>
            <person name="Antonio M."/>
            <person name="Oren A."/>
            <person name="Chaudhuri R.R."/>
            <person name="La Ragione R."/>
            <person name="Hildebrand F."/>
            <person name="Pallen M.J."/>
        </authorList>
    </citation>
    <scope>NUCLEOTIDE SEQUENCE</scope>
    <source>
        <strain evidence="4">ChiHcec3-11533</strain>
    </source>
</reference>
<dbReference type="PANTHER" id="PTHR22911:SF137">
    <property type="entry name" value="SOLUTE CARRIER FAMILY 35 MEMBER G2-RELATED"/>
    <property type="match status" value="1"/>
</dbReference>
<feature type="transmembrane region" description="Helical" evidence="2">
    <location>
        <begin position="117"/>
        <end position="136"/>
    </location>
</feature>
<feature type="transmembrane region" description="Helical" evidence="2">
    <location>
        <begin position="221"/>
        <end position="241"/>
    </location>
</feature>
<dbReference type="Gene3D" id="1.10.3730.20">
    <property type="match status" value="2"/>
</dbReference>
<comment type="similarity">
    <text evidence="1">Belongs to the EamA transporter family.</text>
</comment>
<feature type="domain" description="EamA" evidence="3">
    <location>
        <begin position="2"/>
        <end position="136"/>
    </location>
</feature>
<sequence length="293" mass="31455">MWVVFAFGSALFAGVTAILAKLGLRDMDSSLATALRTVVVLAFSWLMVYLAGLQEGLRHLEARAILFLALSGLATGASWLCYFRALQIGDINKITPVDKSSTLLTILLAWMFLKEPITPITLAAMFLMGCGTYLMIRPNPPARAEKSPASEGRGSASWLVPAALSALFAALTSILGKIGMQGIDSTLGTALRTGVVLIMAWVTVLIRGTQREIRRIDSKGWLFLFLSGLATGASWLCYFRALQSGPASAVVPIDKLSILVTIAFSSLVFHERLHRRAGIGLALLTGGTLLMLL</sequence>
<reference evidence="4" key="1">
    <citation type="submission" date="2020-10" db="EMBL/GenBank/DDBJ databases">
        <authorList>
            <person name="Gilroy R."/>
        </authorList>
    </citation>
    <scope>NUCLEOTIDE SEQUENCE</scope>
    <source>
        <strain evidence="4">ChiHcec3-11533</strain>
    </source>
</reference>
<feature type="transmembrane region" description="Helical" evidence="2">
    <location>
        <begin position="64"/>
        <end position="85"/>
    </location>
</feature>
<dbReference type="PANTHER" id="PTHR22911">
    <property type="entry name" value="ACYL-MALONYL CONDENSING ENZYME-RELATED"/>
    <property type="match status" value="1"/>
</dbReference>
<feature type="transmembrane region" description="Helical" evidence="2">
    <location>
        <begin position="156"/>
        <end position="178"/>
    </location>
</feature>
<dbReference type="SUPFAM" id="SSF103481">
    <property type="entry name" value="Multidrug resistance efflux transporter EmrE"/>
    <property type="match status" value="2"/>
</dbReference>